<dbReference type="Proteomes" id="UP000830375">
    <property type="component" value="Unassembled WGS sequence"/>
</dbReference>
<evidence type="ECO:0000256" key="8">
    <source>
        <dbReference type="SAM" id="MobiDB-lite"/>
    </source>
</evidence>
<dbReference type="PROSITE" id="PS50104">
    <property type="entry name" value="TIR"/>
    <property type="match status" value="1"/>
</dbReference>
<accession>A0ABQ8LJ73</accession>
<evidence type="ECO:0000256" key="1">
    <source>
        <dbReference type="ARBA" id="ARBA00004496"/>
    </source>
</evidence>
<reference evidence="10 11" key="1">
    <citation type="submission" date="2022-01" db="EMBL/GenBank/DDBJ databases">
        <title>A high-quality chromosome-level genome assembly of rohu carp, Labeo rohita.</title>
        <authorList>
            <person name="Arick M.A. II"/>
            <person name="Hsu C.-Y."/>
            <person name="Magbanua Z."/>
            <person name="Pechanova O."/>
            <person name="Grover C."/>
            <person name="Miller E."/>
            <person name="Thrash A."/>
            <person name="Ezzel L."/>
            <person name="Alam S."/>
            <person name="Benzie J."/>
            <person name="Hamilton M."/>
            <person name="Karsi A."/>
            <person name="Lawrence M.L."/>
            <person name="Peterson D.G."/>
        </authorList>
    </citation>
    <scope>NUCLEOTIDE SEQUENCE [LARGE SCALE GENOMIC DNA]</scope>
    <source>
        <strain evidence="11">BAU-BD-2019</strain>
        <tissue evidence="10">Blood</tissue>
    </source>
</reference>
<dbReference type="InterPro" id="IPR035897">
    <property type="entry name" value="Toll_tir_struct_dom_sf"/>
</dbReference>
<name>A0ABQ8LJ73_LABRO</name>
<dbReference type="Pfam" id="PF13676">
    <property type="entry name" value="TIR_2"/>
    <property type="match status" value="1"/>
</dbReference>
<proteinExistence type="predicted"/>
<dbReference type="Pfam" id="PF17798">
    <property type="entry name" value="TRIF-NTD"/>
    <property type="match status" value="1"/>
</dbReference>
<evidence type="ECO:0000256" key="3">
    <source>
        <dbReference type="ARBA" id="ARBA00022553"/>
    </source>
</evidence>
<evidence type="ECO:0000256" key="5">
    <source>
        <dbReference type="ARBA" id="ARBA00022859"/>
    </source>
</evidence>
<dbReference type="InterPro" id="IPR000157">
    <property type="entry name" value="TIR_dom"/>
</dbReference>
<evidence type="ECO:0000259" key="9">
    <source>
        <dbReference type="PROSITE" id="PS50104"/>
    </source>
</evidence>
<evidence type="ECO:0000313" key="10">
    <source>
        <dbReference type="EMBL" id="KAI2650740.1"/>
    </source>
</evidence>
<keyword evidence="6" id="KW-0395">Inflammatory response</keyword>
<dbReference type="SUPFAM" id="SSF52200">
    <property type="entry name" value="Toll/Interleukin receptor TIR domain"/>
    <property type="match status" value="1"/>
</dbReference>
<dbReference type="InterPro" id="IPR046946">
    <property type="entry name" value="TCAM1/2"/>
</dbReference>
<dbReference type="Gene3D" id="3.40.50.10140">
    <property type="entry name" value="Toll/interleukin-1 receptor homology (TIR) domain"/>
    <property type="match status" value="1"/>
</dbReference>
<keyword evidence="11" id="KW-1185">Reference proteome</keyword>
<feature type="compositionally biased region" description="Polar residues" evidence="8">
    <location>
        <begin position="347"/>
        <end position="369"/>
    </location>
</feature>
<dbReference type="PANTHER" id="PTHR47230:SF1">
    <property type="entry name" value="TIR DOMAIN-CONTAINING ADAPTER MOLECULE 1"/>
    <property type="match status" value="1"/>
</dbReference>
<keyword evidence="5" id="KW-0391">Immunity</keyword>
<dbReference type="Gene3D" id="1.25.40.780">
    <property type="match status" value="1"/>
</dbReference>
<keyword evidence="7" id="KW-0175">Coiled coil</keyword>
<keyword evidence="3" id="KW-0597">Phosphoprotein</keyword>
<comment type="caution">
    <text evidence="10">The sequence shown here is derived from an EMBL/GenBank/DDBJ whole genome shotgun (WGS) entry which is preliminary data.</text>
</comment>
<dbReference type="PANTHER" id="PTHR47230">
    <property type="entry name" value="TIR DOMAIN-CONTAINING ADAPTER MOLECULE 1"/>
    <property type="match status" value="1"/>
</dbReference>
<keyword evidence="2" id="KW-0963">Cytoplasm</keyword>
<keyword evidence="4" id="KW-0399">Innate immunity</keyword>
<feature type="compositionally biased region" description="Polar residues" evidence="8">
    <location>
        <begin position="378"/>
        <end position="393"/>
    </location>
</feature>
<feature type="domain" description="TIR" evidence="9">
    <location>
        <begin position="405"/>
        <end position="538"/>
    </location>
</feature>
<sequence>MLHFCYSSILPRNALKLGLESIKVFNNVFPLLPRARRAADWRRGILSRTLIGRAARHLRGLPELMLSARNPALVIAHAWLLGTSVISRNLAFLLLDECRTITKPMDRGYANLAKAFEIISRAGQERWLSLTFKMVDTRAEELVNAMCLILLKRIAEAHAKLTAKSDSSIGKFLAEMVKMHGERVNGSHIGGFKSTDANTLLDIARIFAVLVQERLCDKSLRDQAYREALASSKMAGLLSLDVEEEVKRVCGPDVINKTNTELPTETYNLTSLEHNDTLPSSSSRYSLEISLPNAAESKMEESKPMSLRTPTDSEATAHQDQVRHCLNKSTNICTTKQLPTAEANDARNGSSQHMTSKNTNLDFSSTPNNGEKLKAQPLTANNHKPTTQPNSFRSPEPSESDVDETFYDFVILHEAEDADEAHRLRDKLERIIRGVGATFSDDFAEAGRSTLRCLEDAIENSAFTLLLLTQNFNSNLSAASADSAIVNSLENHHKMNSVIPLLPRENRLLRKSFPLVLQTKVPLDESNRTFERNALKAIAPEKVAAQKKIWMNKQRCKKLVEEQKRQREENAINAELRREAEKLARLRLESEMQQSNMFYPQTAPMHSPPLHGAMHPQHGAWQQQQQQPSCIHIENAQNVMIGNHSTMNIDHAKNSADEFDFQT</sequence>
<feature type="region of interest" description="Disordered" evidence="8">
    <location>
        <begin position="337"/>
        <end position="401"/>
    </location>
</feature>
<evidence type="ECO:0000256" key="7">
    <source>
        <dbReference type="SAM" id="Coils"/>
    </source>
</evidence>
<gene>
    <name evidence="10" type="ORF">H4Q32_000795</name>
</gene>
<dbReference type="InterPro" id="IPR040886">
    <property type="entry name" value="TRIF_N"/>
</dbReference>
<evidence type="ECO:0000256" key="2">
    <source>
        <dbReference type="ARBA" id="ARBA00022490"/>
    </source>
</evidence>
<protein>
    <submittedName>
        <fullName evidence="10">TIR domain-containing adapter molecule 1</fullName>
    </submittedName>
</protein>
<feature type="coiled-coil region" evidence="7">
    <location>
        <begin position="557"/>
        <end position="593"/>
    </location>
</feature>
<comment type="subcellular location">
    <subcellularLocation>
        <location evidence="1">Cytoplasm</location>
    </subcellularLocation>
</comment>
<feature type="region of interest" description="Disordered" evidence="8">
    <location>
        <begin position="294"/>
        <end position="322"/>
    </location>
</feature>
<evidence type="ECO:0000313" key="11">
    <source>
        <dbReference type="Proteomes" id="UP000830375"/>
    </source>
</evidence>
<organism evidence="10 11">
    <name type="scientific">Labeo rohita</name>
    <name type="common">Indian major carp</name>
    <name type="synonym">Cyprinus rohita</name>
    <dbReference type="NCBI Taxonomy" id="84645"/>
    <lineage>
        <taxon>Eukaryota</taxon>
        <taxon>Metazoa</taxon>
        <taxon>Chordata</taxon>
        <taxon>Craniata</taxon>
        <taxon>Vertebrata</taxon>
        <taxon>Euteleostomi</taxon>
        <taxon>Actinopterygii</taxon>
        <taxon>Neopterygii</taxon>
        <taxon>Teleostei</taxon>
        <taxon>Ostariophysi</taxon>
        <taxon>Cypriniformes</taxon>
        <taxon>Cyprinidae</taxon>
        <taxon>Labeoninae</taxon>
        <taxon>Labeonini</taxon>
        <taxon>Labeo</taxon>
    </lineage>
</organism>
<evidence type="ECO:0000256" key="6">
    <source>
        <dbReference type="ARBA" id="ARBA00023198"/>
    </source>
</evidence>
<dbReference type="EMBL" id="JACTAM010000022">
    <property type="protein sequence ID" value="KAI2650740.1"/>
    <property type="molecule type" value="Genomic_DNA"/>
</dbReference>
<evidence type="ECO:0000256" key="4">
    <source>
        <dbReference type="ARBA" id="ARBA00022588"/>
    </source>
</evidence>